<accession>A0A072TSV9</accession>
<dbReference type="PANTHER" id="PTHR31251">
    <property type="entry name" value="SQUAMOSA PROMOTER-BINDING-LIKE PROTEIN 4"/>
    <property type="match status" value="1"/>
</dbReference>
<dbReference type="GO" id="GO:0008270">
    <property type="term" value="F:zinc ion binding"/>
    <property type="evidence" value="ECO:0007669"/>
    <property type="project" value="UniProtKB-KW"/>
</dbReference>
<dbReference type="InterPro" id="IPR004333">
    <property type="entry name" value="SBP_dom"/>
</dbReference>
<dbReference type="EMBL" id="CM001224">
    <property type="protein sequence ID" value="KEH20604.1"/>
    <property type="molecule type" value="Genomic_DNA"/>
</dbReference>
<proteinExistence type="predicted"/>
<evidence type="ECO:0000313" key="9">
    <source>
        <dbReference type="Proteomes" id="UP000002051"/>
    </source>
</evidence>
<evidence type="ECO:0000313" key="8">
    <source>
        <dbReference type="EnsemblPlants" id="KEH20604"/>
    </source>
</evidence>
<feature type="domain" description="SBP-type" evidence="6">
    <location>
        <begin position="129"/>
        <end position="206"/>
    </location>
</feature>
<feature type="region of interest" description="Disordered" evidence="5">
    <location>
        <begin position="196"/>
        <end position="231"/>
    </location>
</feature>
<keyword evidence="2 4" id="KW-0863">Zinc-finger</keyword>
<evidence type="ECO:0000256" key="3">
    <source>
        <dbReference type="ARBA" id="ARBA00022833"/>
    </source>
</evidence>
<dbReference type="AlphaFoldDB" id="A0A072TSV9"/>
<evidence type="ECO:0000256" key="4">
    <source>
        <dbReference type="PROSITE-ProRule" id="PRU00470"/>
    </source>
</evidence>
<reference evidence="7 9" key="2">
    <citation type="journal article" date="2014" name="BMC Genomics">
        <title>An improved genome release (version Mt4.0) for the model legume Medicago truncatula.</title>
        <authorList>
            <person name="Tang H."/>
            <person name="Krishnakumar V."/>
            <person name="Bidwell S."/>
            <person name="Rosen B."/>
            <person name="Chan A."/>
            <person name="Zhou S."/>
            <person name="Gentzbittel L."/>
            <person name="Childs K.L."/>
            <person name="Yandell M."/>
            <person name="Gundlach H."/>
            <person name="Mayer K.F."/>
            <person name="Schwartz D.C."/>
            <person name="Town C.D."/>
        </authorList>
    </citation>
    <scope>GENOME REANNOTATION</scope>
    <source>
        <strain evidence="7">A17</strain>
        <strain evidence="8 9">cv. Jemalong A17</strain>
    </source>
</reference>
<dbReference type="Proteomes" id="UP000002051">
    <property type="component" value="Chromosome 8"/>
</dbReference>
<protein>
    <submittedName>
        <fullName evidence="7">Squamosa promoter-binding-like protein</fullName>
    </submittedName>
</protein>
<keyword evidence="3" id="KW-0862">Zinc</keyword>
<evidence type="ECO:0000313" key="7">
    <source>
        <dbReference type="EMBL" id="KEH20604.1"/>
    </source>
</evidence>
<evidence type="ECO:0000256" key="5">
    <source>
        <dbReference type="SAM" id="MobiDB-lite"/>
    </source>
</evidence>
<keyword evidence="9" id="KW-1185">Reference proteome</keyword>
<name>A0A072TSV9_MEDTR</name>
<dbReference type="PANTHER" id="PTHR31251:SF224">
    <property type="entry name" value="SQUAMOSA PROMOTER-BINDING-LIKE PROTEIN"/>
    <property type="match status" value="1"/>
</dbReference>
<gene>
    <name evidence="7" type="ordered locus">MTR_8g080680</name>
</gene>
<dbReference type="Gene3D" id="4.10.1100.10">
    <property type="entry name" value="Transcription factor, SBP-box domain"/>
    <property type="match status" value="1"/>
</dbReference>
<dbReference type="InterPro" id="IPR044817">
    <property type="entry name" value="SBP-like"/>
</dbReference>
<dbReference type="STRING" id="3880.A0A072TSV9"/>
<dbReference type="Pfam" id="PF03110">
    <property type="entry name" value="SBP"/>
    <property type="match status" value="1"/>
</dbReference>
<dbReference type="EnsemblPlants" id="KEH20604">
    <property type="protein sequence ID" value="KEH20604"/>
    <property type="gene ID" value="MTR_8g080680"/>
</dbReference>
<reference evidence="8" key="3">
    <citation type="submission" date="2015-04" db="UniProtKB">
        <authorList>
            <consortium name="EnsemblPlants"/>
        </authorList>
    </citation>
    <scope>IDENTIFICATION</scope>
    <source>
        <strain evidence="8">cv. Jemalong A17</strain>
    </source>
</reference>
<dbReference type="PROSITE" id="PS51141">
    <property type="entry name" value="ZF_SBP"/>
    <property type="match status" value="1"/>
</dbReference>
<dbReference type="SUPFAM" id="SSF103612">
    <property type="entry name" value="SBT domain"/>
    <property type="match status" value="1"/>
</dbReference>
<dbReference type="GO" id="GO:0005634">
    <property type="term" value="C:nucleus"/>
    <property type="evidence" value="ECO:0000318"/>
    <property type="project" value="GO_Central"/>
</dbReference>
<dbReference type="GO" id="GO:0000976">
    <property type="term" value="F:transcription cis-regulatory region binding"/>
    <property type="evidence" value="ECO:0000318"/>
    <property type="project" value="GO_Central"/>
</dbReference>
<dbReference type="HOGENOM" id="CLU_026055_1_0_1"/>
<reference evidence="7 9" key="1">
    <citation type="journal article" date="2011" name="Nature">
        <title>The Medicago genome provides insight into the evolution of rhizobial symbioses.</title>
        <authorList>
            <person name="Young N.D."/>
            <person name="Debelle F."/>
            <person name="Oldroyd G.E."/>
            <person name="Geurts R."/>
            <person name="Cannon S.B."/>
            <person name="Udvardi M.K."/>
            <person name="Benedito V.A."/>
            <person name="Mayer K.F."/>
            <person name="Gouzy J."/>
            <person name="Schoof H."/>
            <person name="Van de Peer Y."/>
            <person name="Proost S."/>
            <person name="Cook D.R."/>
            <person name="Meyers B.C."/>
            <person name="Spannagl M."/>
            <person name="Cheung F."/>
            <person name="De Mita S."/>
            <person name="Krishnakumar V."/>
            <person name="Gundlach H."/>
            <person name="Zhou S."/>
            <person name="Mudge J."/>
            <person name="Bharti A.K."/>
            <person name="Murray J.D."/>
            <person name="Naoumkina M.A."/>
            <person name="Rosen B."/>
            <person name="Silverstein K.A."/>
            <person name="Tang H."/>
            <person name="Rombauts S."/>
            <person name="Zhao P.X."/>
            <person name="Zhou P."/>
            <person name="Barbe V."/>
            <person name="Bardou P."/>
            <person name="Bechner M."/>
            <person name="Bellec A."/>
            <person name="Berger A."/>
            <person name="Berges H."/>
            <person name="Bidwell S."/>
            <person name="Bisseling T."/>
            <person name="Choisne N."/>
            <person name="Couloux A."/>
            <person name="Denny R."/>
            <person name="Deshpande S."/>
            <person name="Dai X."/>
            <person name="Doyle J.J."/>
            <person name="Dudez A.M."/>
            <person name="Farmer A.D."/>
            <person name="Fouteau S."/>
            <person name="Franken C."/>
            <person name="Gibelin C."/>
            <person name="Gish J."/>
            <person name="Goldstein S."/>
            <person name="Gonzalez A.J."/>
            <person name="Green P.J."/>
            <person name="Hallab A."/>
            <person name="Hartog M."/>
            <person name="Hua A."/>
            <person name="Humphray S.J."/>
            <person name="Jeong D.H."/>
            <person name="Jing Y."/>
            <person name="Jocker A."/>
            <person name="Kenton S.M."/>
            <person name="Kim D.J."/>
            <person name="Klee K."/>
            <person name="Lai H."/>
            <person name="Lang C."/>
            <person name="Lin S."/>
            <person name="Macmil S.L."/>
            <person name="Magdelenat G."/>
            <person name="Matthews L."/>
            <person name="McCorrison J."/>
            <person name="Monaghan E.L."/>
            <person name="Mun J.H."/>
            <person name="Najar F.Z."/>
            <person name="Nicholson C."/>
            <person name="Noirot C."/>
            <person name="O'Bleness M."/>
            <person name="Paule C.R."/>
            <person name="Poulain J."/>
            <person name="Prion F."/>
            <person name="Qin B."/>
            <person name="Qu C."/>
            <person name="Retzel E.F."/>
            <person name="Riddle C."/>
            <person name="Sallet E."/>
            <person name="Samain S."/>
            <person name="Samson N."/>
            <person name="Sanders I."/>
            <person name="Saurat O."/>
            <person name="Scarpelli C."/>
            <person name="Schiex T."/>
            <person name="Segurens B."/>
            <person name="Severin A.J."/>
            <person name="Sherrier D.J."/>
            <person name="Shi R."/>
            <person name="Sims S."/>
            <person name="Singer S.R."/>
            <person name="Sinharoy S."/>
            <person name="Sterck L."/>
            <person name="Viollet A."/>
            <person name="Wang B.B."/>
            <person name="Wang K."/>
            <person name="Wang M."/>
            <person name="Wang X."/>
            <person name="Warfsmann J."/>
            <person name="Weissenbach J."/>
            <person name="White D.D."/>
            <person name="White J.D."/>
            <person name="Wiley G.B."/>
            <person name="Wincker P."/>
            <person name="Xing Y."/>
            <person name="Yang L."/>
            <person name="Yao Z."/>
            <person name="Ying F."/>
            <person name="Zhai J."/>
            <person name="Zhou L."/>
            <person name="Zuber A."/>
            <person name="Denarie J."/>
            <person name="Dixon R.A."/>
            <person name="May G.D."/>
            <person name="Schwartz D.C."/>
            <person name="Rogers J."/>
            <person name="Quetier F."/>
            <person name="Town C.D."/>
            <person name="Roe B.A."/>
        </authorList>
    </citation>
    <scope>NUCLEOTIDE SEQUENCE [LARGE SCALE GENOMIC DNA]</scope>
    <source>
        <strain evidence="7">A17</strain>
        <strain evidence="8 9">cv. Jemalong A17</strain>
    </source>
</reference>
<keyword evidence="1" id="KW-0479">Metal-binding</keyword>
<feature type="compositionally biased region" description="Low complexity" evidence="5">
    <location>
        <begin position="209"/>
        <end position="222"/>
    </location>
</feature>
<dbReference type="GO" id="GO:0001216">
    <property type="term" value="F:DNA-binding transcription activator activity"/>
    <property type="evidence" value="ECO:0000318"/>
    <property type="project" value="GO_Central"/>
</dbReference>
<organism evidence="7 9">
    <name type="scientific">Medicago truncatula</name>
    <name type="common">Barrel medic</name>
    <name type="synonym">Medicago tribuloides</name>
    <dbReference type="NCBI Taxonomy" id="3880"/>
    <lineage>
        <taxon>Eukaryota</taxon>
        <taxon>Viridiplantae</taxon>
        <taxon>Streptophyta</taxon>
        <taxon>Embryophyta</taxon>
        <taxon>Tracheophyta</taxon>
        <taxon>Spermatophyta</taxon>
        <taxon>Magnoliopsida</taxon>
        <taxon>eudicotyledons</taxon>
        <taxon>Gunneridae</taxon>
        <taxon>Pentapetalae</taxon>
        <taxon>rosids</taxon>
        <taxon>fabids</taxon>
        <taxon>Fabales</taxon>
        <taxon>Fabaceae</taxon>
        <taxon>Papilionoideae</taxon>
        <taxon>50 kb inversion clade</taxon>
        <taxon>NPAAA clade</taxon>
        <taxon>Hologalegina</taxon>
        <taxon>IRL clade</taxon>
        <taxon>Trifolieae</taxon>
        <taxon>Medicago</taxon>
    </lineage>
</organism>
<dbReference type="InterPro" id="IPR036893">
    <property type="entry name" value="SBP_sf"/>
</dbReference>
<evidence type="ECO:0000259" key="6">
    <source>
        <dbReference type="PROSITE" id="PS51141"/>
    </source>
</evidence>
<evidence type="ECO:0000256" key="1">
    <source>
        <dbReference type="ARBA" id="ARBA00022723"/>
    </source>
</evidence>
<sequence length="398" mass="44941">MDLNAISPSSQWEWDHLPLLDTKATENQKLQPPNWTMELDPEINFGLYDTPVGSGSSGSDLIHGSAFNAPKFSCVSGEPLLNPRLGKRMYFEEVCPESDSKNLSFSRDLMSSLILEKKCKSNGQNLQCPPHCQVEGCGLNLSSAKDYHCKRRVCESHAKSPMVVIDGLERRFCQQCSRFHDLFEFDGKKKSCRRQLSNHNARRRKYHRQAVQSSQSALSYSRSDGKQQMSPFTNSKTATNLAWQNMHNSKLPQAKDFLLKPSKDNIDTPSTVTMLSHDSNFHFTSKILATKSVNPGVEDFMNFSDTNATQDFTCALSLLSTNQWDSYATKSISQEHSNRPTSPFQATTHAMSQCIPLASSEPCCGHHDQYVNSNIWISNSADSNHFQKFQLFREPYEL</sequence>
<evidence type="ECO:0000256" key="2">
    <source>
        <dbReference type="ARBA" id="ARBA00022771"/>
    </source>
</evidence>